<protein>
    <submittedName>
        <fullName evidence="2">BTB domain-containing protein</fullName>
    </submittedName>
</protein>
<sequence length="471" mass="55190">MFSDFKIKCKDGVVETSKVVLFGHNDYFRDYFLKDPTSESYQCPKLTLEDVNTYLGYVFNYESFKIEENNLYQLLNSYHEFKCEDMKKLYDARAFEAADYNTLLEIFDVDFIKQNNQKQICRVFNRWVEYDFAERKVFWKELLHKLDFTRLSKMFVKSELIENPQLKAVPEIPFYLLESTYLKKTVKSINDIENIFLVGGSCKGGTCILNYDIQDKKIEEFGNLKFERNSAAAELFDNKLIVFGGYQSKKMETFDLVTKKSEVLDSEIDEIKTWFSTIKLNEQIWSFGGWINDKEGTNIVQSYDFEKMTWFTKKPLPVNSCGHSSVMIDNVVYITPGSVNNGNVHRCDARVKTWETLAEIAIKRQNAAVSLLDNNILYTGGIYHSNKKWLDKNFCDIYDVRANKWRSTLELPVAHRGNKTFEFAKEILAFGGYSNDKNQKDIYSFDKKTEIWSKYKLQLPFANSNFALLYY</sequence>
<evidence type="ECO:0000313" key="1">
    <source>
        <dbReference type="Proteomes" id="UP000095286"/>
    </source>
</evidence>
<name>A0AC35TU66_9BILA</name>
<evidence type="ECO:0000313" key="2">
    <source>
        <dbReference type="WBParaSite" id="RSKR_0000436100.1"/>
    </source>
</evidence>
<reference evidence="2" key="1">
    <citation type="submission" date="2016-11" db="UniProtKB">
        <authorList>
            <consortium name="WormBaseParasite"/>
        </authorList>
    </citation>
    <scope>IDENTIFICATION</scope>
    <source>
        <strain evidence="2">KR3021</strain>
    </source>
</reference>
<organism evidence="1 2">
    <name type="scientific">Rhabditophanes sp. KR3021</name>
    <dbReference type="NCBI Taxonomy" id="114890"/>
    <lineage>
        <taxon>Eukaryota</taxon>
        <taxon>Metazoa</taxon>
        <taxon>Ecdysozoa</taxon>
        <taxon>Nematoda</taxon>
        <taxon>Chromadorea</taxon>
        <taxon>Rhabditida</taxon>
        <taxon>Tylenchina</taxon>
        <taxon>Panagrolaimomorpha</taxon>
        <taxon>Strongyloidoidea</taxon>
        <taxon>Alloionematidae</taxon>
        <taxon>Rhabditophanes</taxon>
    </lineage>
</organism>
<accession>A0AC35TU66</accession>
<dbReference type="WBParaSite" id="RSKR_0000436100.1">
    <property type="protein sequence ID" value="RSKR_0000436100.1"/>
    <property type="gene ID" value="RSKR_0000436100"/>
</dbReference>
<dbReference type="Proteomes" id="UP000095286">
    <property type="component" value="Unplaced"/>
</dbReference>
<proteinExistence type="predicted"/>